<dbReference type="InterPro" id="IPR036388">
    <property type="entry name" value="WH-like_DNA-bd_sf"/>
</dbReference>
<dbReference type="GeneID" id="41338743"/>
<dbReference type="PANTHER" id="PTHR42756">
    <property type="entry name" value="TRANSCRIPTIONAL REGULATOR, MARR"/>
    <property type="match status" value="1"/>
</dbReference>
<dbReference type="Gene3D" id="1.10.10.10">
    <property type="entry name" value="Winged helix-like DNA-binding domain superfamily/Winged helix DNA-binding domain"/>
    <property type="match status" value="1"/>
</dbReference>
<keyword evidence="1" id="KW-0805">Transcription regulation</keyword>
<dbReference type="PROSITE" id="PS01117">
    <property type="entry name" value="HTH_MARR_1"/>
    <property type="match status" value="1"/>
</dbReference>
<dbReference type="RefSeq" id="WP_012242514.1">
    <property type="nucleotide sequence ID" value="NZ_JACAOE010000001.1"/>
</dbReference>
<sequence>MLETDNLKTMRILFRAVQSVEHIVKKDVKNYNLTVNEFAALEALYQKGRVSVNTMCQMVLIPNSSMTYVLDKLEEKSYITRTQDPDDKRTFYVELSTEGKKYADEILPKHYKVMNQVFSILTKEEQELLNQTLKKLGYHAIDMEELIK</sequence>
<feature type="domain" description="HTH marR-type" evidence="4">
    <location>
        <begin position="6"/>
        <end position="138"/>
    </location>
</feature>
<evidence type="ECO:0000256" key="3">
    <source>
        <dbReference type="ARBA" id="ARBA00023163"/>
    </source>
</evidence>
<dbReference type="PROSITE" id="PS50995">
    <property type="entry name" value="HTH_MARR_2"/>
    <property type="match status" value="1"/>
</dbReference>
<dbReference type="InterPro" id="IPR036390">
    <property type="entry name" value="WH_DNA-bd_sf"/>
</dbReference>
<proteinExistence type="predicted"/>
<dbReference type="GO" id="GO:0003700">
    <property type="term" value="F:DNA-binding transcription factor activity"/>
    <property type="evidence" value="ECO:0007669"/>
    <property type="project" value="InterPro"/>
</dbReference>
<dbReference type="GO" id="GO:0003677">
    <property type="term" value="F:DNA binding"/>
    <property type="evidence" value="ECO:0007669"/>
    <property type="project" value="UniProtKB-KW"/>
</dbReference>
<dbReference type="PANTHER" id="PTHR42756:SF1">
    <property type="entry name" value="TRANSCRIPTIONAL REPRESSOR OF EMRAB OPERON"/>
    <property type="match status" value="1"/>
</dbReference>
<dbReference type="AlphaFoldDB" id="A0A553IIH5"/>
<gene>
    <name evidence="5" type="ORF">FNV44_02785</name>
</gene>
<evidence type="ECO:0000313" key="5">
    <source>
        <dbReference type="EMBL" id="TRX99985.1"/>
    </source>
</evidence>
<comment type="caution">
    <text evidence="5">The sequence shown here is derived from an EMBL/GenBank/DDBJ whole genome shotgun (WGS) entry which is preliminary data.</text>
</comment>
<dbReference type="InterPro" id="IPR000835">
    <property type="entry name" value="HTH_MarR-typ"/>
</dbReference>
<accession>A0A553IIH5</accession>
<evidence type="ECO:0000313" key="6">
    <source>
        <dbReference type="Proteomes" id="UP000315938"/>
    </source>
</evidence>
<evidence type="ECO:0000259" key="4">
    <source>
        <dbReference type="PROSITE" id="PS50995"/>
    </source>
</evidence>
<evidence type="ECO:0000256" key="2">
    <source>
        <dbReference type="ARBA" id="ARBA00023125"/>
    </source>
</evidence>
<dbReference type="PRINTS" id="PR00598">
    <property type="entry name" value="HTHMARR"/>
</dbReference>
<dbReference type="Proteomes" id="UP000315938">
    <property type="component" value="Unassembled WGS sequence"/>
</dbReference>
<protein>
    <submittedName>
        <fullName evidence="5">MarR family transcriptional regulator</fullName>
    </submittedName>
</protein>
<dbReference type="Pfam" id="PF01047">
    <property type="entry name" value="MarR"/>
    <property type="match status" value="1"/>
</dbReference>
<dbReference type="SUPFAM" id="SSF46785">
    <property type="entry name" value="Winged helix' DNA-binding domain"/>
    <property type="match status" value="1"/>
</dbReference>
<organism evidence="5 6">
    <name type="scientific">Acholeplasma laidlawii</name>
    <dbReference type="NCBI Taxonomy" id="2148"/>
    <lineage>
        <taxon>Bacteria</taxon>
        <taxon>Bacillati</taxon>
        <taxon>Mycoplasmatota</taxon>
        <taxon>Mollicutes</taxon>
        <taxon>Acholeplasmatales</taxon>
        <taxon>Acholeplasmataceae</taxon>
        <taxon>Acholeplasma</taxon>
    </lineage>
</organism>
<dbReference type="OMA" id="FPQHKEA"/>
<keyword evidence="2" id="KW-0238">DNA-binding</keyword>
<name>A0A553IIH5_ACHLA</name>
<dbReference type="SMART" id="SM00347">
    <property type="entry name" value="HTH_MARR"/>
    <property type="match status" value="1"/>
</dbReference>
<evidence type="ECO:0000256" key="1">
    <source>
        <dbReference type="ARBA" id="ARBA00023015"/>
    </source>
</evidence>
<keyword evidence="3" id="KW-0804">Transcription</keyword>
<reference evidence="5 6" key="1">
    <citation type="submission" date="2019-07" db="EMBL/GenBank/DDBJ databases">
        <title>Genome sequence of Acholeplasma laidlawii strain with increased resistance to erythromycin.</title>
        <authorList>
            <person name="Medvedeva E.S."/>
            <person name="Baranova N.B."/>
            <person name="Siniagina M.N."/>
            <person name="Mouzykantov A."/>
            <person name="Chernova O.A."/>
            <person name="Chernov V.M."/>
        </authorList>
    </citation>
    <scope>NUCLEOTIDE SEQUENCE [LARGE SCALE GENOMIC DNA]</scope>
    <source>
        <strain evidence="5 6">PG8REry</strain>
    </source>
</reference>
<dbReference type="EMBL" id="VKID01000001">
    <property type="protein sequence ID" value="TRX99985.1"/>
    <property type="molecule type" value="Genomic_DNA"/>
</dbReference>
<dbReference type="InterPro" id="IPR023187">
    <property type="entry name" value="Tscrpt_reg_MarR-type_CS"/>
</dbReference>